<evidence type="ECO:0000313" key="2">
    <source>
        <dbReference type="Proteomes" id="UP001224890"/>
    </source>
</evidence>
<dbReference type="RefSeq" id="XP_060434153.1">
    <property type="nucleotide sequence ID" value="XM_060566989.1"/>
</dbReference>
<keyword evidence="2" id="KW-1185">Reference proteome</keyword>
<sequence>MPPLHSRTRYIPPTLINAAHAHAHTHLWTHGLRSQNSTRTRPTDNNAVTTVAKHKEMPLSHAGNSIAIPRFEAQSTEPPSRRQSLTFTLIRTNFLQTQVKTGILSTSRPLNPSLPYDPHAPLIFADVLPSMRTKQAPCWLSRAAHTLPGLPTLSSSSELLKQHPSPLFPSKTLSLLNFSKGGTARPILGLVIPLGARPSPVRQLTLSQI</sequence>
<comment type="caution">
    <text evidence="1">The sequence shown here is derived from an EMBL/GenBank/DDBJ whole genome shotgun (WGS) entry which is preliminary data.</text>
</comment>
<reference evidence="1" key="1">
    <citation type="submission" date="2021-06" db="EMBL/GenBank/DDBJ databases">
        <title>Comparative genomics, transcriptomics and evolutionary studies reveal genomic signatures of adaptation to plant cell wall in hemibiotrophic fungi.</title>
        <authorList>
            <consortium name="DOE Joint Genome Institute"/>
            <person name="Baroncelli R."/>
            <person name="Diaz J.F."/>
            <person name="Benocci T."/>
            <person name="Peng M."/>
            <person name="Battaglia E."/>
            <person name="Haridas S."/>
            <person name="Andreopoulos W."/>
            <person name="Labutti K."/>
            <person name="Pangilinan J."/>
            <person name="Floch G.L."/>
            <person name="Makela M.R."/>
            <person name="Henrissat B."/>
            <person name="Grigoriev I.V."/>
            <person name="Crouch J.A."/>
            <person name="De Vries R.P."/>
            <person name="Sukno S.A."/>
            <person name="Thon M.R."/>
        </authorList>
    </citation>
    <scope>NUCLEOTIDE SEQUENCE</scope>
    <source>
        <strain evidence="1">CBS 193.32</strain>
    </source>
</reference>
<dbReference type="GeneID" id="85451515"/>
<gene>
    <name evidence="1" type="ORF">BDP55DRAFT_350755</name>
</gene>
<dbReference type="AlphaFoldDB" id="A0AAJ0AVA7"/>
<accession>A0AAJ0AVA7</accession>
<protein>
    <submittedName>
        <fullName evidence="1">Uncharacterized protein</fullName>
    </submittedName>
</protein>
<evidence type="ECO:0000313" key="1">
    <source>
        <dbReference type="EMBL" id="KAK1690458.1"/>
    </source>
</evidence>
<organism evidence="1 2">
    <name type="scientific">Colletotrichum godetiae</name>
    <dbReference type="NCBI Taxonomy" id="1209918"/>
    <lineage>
        <taxon>Eukaryota</taxon>
        <taxon>Fungi</taxon>
        <taxon>Dikarya</taxon>
        <taxon>Ascomycota</taxon>
        <taxon>Pezizomycotina</taxon>
        <taxon>Sordariomycetes</taxon>
        <taxon>Hypocreomycetidae</taxon>
        <taxon>Glomerellales</taxon>
        <taxon>Glomerellaceae</taxon>
        <taxon>Colletotrichum</taxon>
        <taxon>Colletotrichum acutatum species complex</taxon>
    </lineage>
</organism>
<dbReference type="EMBL" id="JAHMHR010000006">
    <property type="protein sequence ID" value="KAK1690458.1"/>
    <property type="molecule type" value="Genomic_DNA"/>
</dbReference>
<name>A0AAJ0AVA7_9PEZI</name>
<proteinExistence type="predicted"/>
<dbReference type="Proteomes" id="UP001224890">
    <property type="component" value="Unassembled WGS sequence"/>
</dbReference>